<protein>
    <recommendedName>
        <fullName evidence="4">Secretion system C-terminal sorting domain-containing protein</fullName>
    </recommendedName>
</protein>
<name>A0A0E3ZWF1_9BACT</name>
<organism evidence="2 3">
    <name type="scientific">Spirosoma radiotolerans</name>
    <dbReference type="NCBI Taxonomy" id="1379870"/>
    <lineage>
        <taxon>Bacteria</taxon>
        <taxon>Pseudomonadati</taxon>
        <taxon>Bacteroidota</taxon>
        <taxon>Cytophagia</taxon>
        <taxon>Cytophagales</taxon>
        <taxon>Cytophagaceae</taxon>
        <taxon>Spirosoma</taxon>
    </lineage>
</organism>
<dbReference type="KEGG" id="srd:SD10_12750"/>
<feature type="signal peptide" evidence="1">
    <location>
        <begin position="1"/>
        <end position="26"/>
    </location>
</feature>
<gene>
    <name evidence="2" type="ORF">SD10_12750</name>
</gene>
<dbReference type="RefSeq" id="WP_046574134.1">
    <property type="nucleotide sequence ID" value="NZ_CP010429.1"/>
</dbReference>
<dbReference type="OrthoDB" id="961206at2"/>
<evidence type="ECO:0000256" key="1">
    <source>
        <dbReference type="SAM" id="SignalP"/>
    </source>
</evidence>
<sequence>MKTSAQHVVNALILSMLFLAAAPINAQAGMTNPVDSGRGGKSFEVGMYMESNWTINLMMAVYLPKRVVVTLRNEKGAVLFRQYLNKSSVKYRLKFRFDEAESGVYDFEITDDRETVVRQVTIVRMPAVESQRVITFGPPRSLSVE</sequence>
<dbReference type="PATRIC" id="fig|1379870.5.peg.2768"/>
<reference evidence="2 3" key="1">
    <citation type="journal article" date="2014" name="Curr. Microbiol.">
        <title>Spirosoma radiotolerans sp. nov., a gamma-radiation-resistant bacterium isolated from gamma ray-irradiated soil.</title>
        <authorList>
            <person name="Lee J.J."/>
            <person name="Srinivasan S."/>
            <person name="Lim S."/>
            <person name="Joe M."/>
            <person name="Im S."/>
            <person name="Bae S.I."/>
            <person name="Park K.R."/>
            <person name="Han J.H."/>
            <person name="Park S.H."/>
            <person name="Joo B.M."/>
            <person name="Park S.J."/>
            <person name="Kim M.K."/>
        </authorList>
    </citation>
    <scope>NUCLEOTIDE SEQUENCE [LARGE SCALE GENOMIC DNA]</scope>
    <source>
        <strain evidence="2 3">DG5A</strain>
    </source>
</reference>
<dbReference type="AlphaFoldDB" id="A0A0E3ZWF1"/>
<accession>A0A0E3ZWF1</accession>
<evidence type="ECO:0000313" key="3">
    <source>
        <dbReference type="Proteomes" id="UP000033054"/>
    </source>
</evidence>
<dbReference type="HOGENOM" id="CLU_1785685_0_0_10"/>
<proteinExistence type="predicted"/>
<evidence type="ECO:0008006" key="4">
    <source>
        <dbReference type="Google" id="ProtNLM"/>
    </source>
</evidence>
<dbReference type="Proteomes" id="UP000033054">
    <property type="component" value="Chromosome"/>
</dbReference>
<keyword evidence="1" id="KW-0732">Signal</keyword>
<feature type="chain" id="PRO_5002416907" description="Secretion system C-terminal sorting domain-containing protein" evidence="1">
    <location>
        <begin position="27"/>
        <end position="145"/>
    </location>
</feature>
<dbReference type="EMBL" id="CP010429">
    <property type="protein sequence ID" value="AKD55638.1"/>
    <property type="molecule type" value="Genomic_DNA"/>
</dbReference>
<keyword evidence="3" id="KW-1185">Reference proteome</keyword>
<evidence type="ECO:0000313" key="2">
    <source>
        <dbReference type="EMBL" id="AKD55638.1"/>
    </source>
</evidence>